<dbReference type="Gene3D" id="1.10.246.140">
    <property type="match status" value="1"/>
</dbReference>
<comment type="similarity">
    <text evidence="1">Belongs to the ENY2 family.</text>
</comment>
<dbReference type="WBParaSite" id="jg5776">
    <property type="protein sequence ID" value="jg5776"/>
    <property type="gene ID" value="jg5776"/>
</dbReference>
<keyword evidence="1" id="KW-0811">Translocation</keyword>
<keyword evidence="1" id="KW-0010">Activator</keyword>
<comment type="subcellular location">
    <subcellularLocation>
        <location evidence="1">Nucleus</location>
        <location evidence="1">Nucleoplasm</location>
    </subcellularLocation>
</comment>
<dbReference type="InterPro" id="IPR018783">
    <property type="entry name" value="TF_ENY2"/>
</dbReference>
<dbReference type="GO" id="GO:0071819">
    <property type="term" value="C:DUBm complex"/>
    <property type="evidence" value="ECO:0007669"/>
    <property type="project" value="UniProtKB-UniRule"/>
</dbReference>
<dbReference type="HAMAP" id="MF_03046">
    <property type="entry name" value="ENY2_Sus1"/>
    <property type="match status" value="1"/>
</dbReference>
<dbReference type="GO" id="GO:0006325">
    <property type="term" value="P:chromatin organization"/>
    <property type="evidence" value="ECO:0007669"/>
    <property type="project" value="UniProtKB-KW"/>
</dbReference>
<keyword evidence="1" id="KW-0509">mRNA transport</keyword>
<dbReference type="GO" id="GO:0005643">
    <property type="term" value="C:nuclear pore"/>
    <property type="evidence" value="ECO:0007669"/>
    <property type="project" value="UniProtKB-UniRule"/>
</dbReference>
<dbReference type="InterPro" id="IPR038212">
    <property type="entry name" value="TF_EnY2_sf"/>
</dbReference>
<dbReference type="GO" id="GO:0015031">
    <property type="term" value="P:protein transport"/>
    <property type="evidence" value="ECO:0007669"/>
    <property type="project" value="UniProtKB-KW"/>
</dbReference>
<dbReference type="GO" id="GO:0070390">
    <property type="term" value="C:transcription export complex 2"/>
    <property type="evidence" value="ECO:0007669"/>
    <property type="project" value="UniProtKB-UniRule"/>
</dbReference>
<keyword evidence="1" id="KW-0805">Transcription regulation</keyword>
<keyword evidence="1" id="KW-0539">Nucleus</keyword>
<dbReference type="GO" id="GO:0005654">
    <property type="term" value="C:nucleoplasm"/>
    <property type="evidence" value="ECO:0007669"/>
    <property type="project" value="UniProtKB-SubCell"/>
</dbReference>
<reference evidence="3" key="1">
    <citation type="submission" date="2022-11" db="UniProtKB">
        <authorList>
            <consortium name="WormBaseParasite"/>
        </authorList>
    </citation>
    <scope>IDENTIFICATION</scope>
</reference>
<dbReference type="GO" id="GO:0006368">
    <property type="term" value="P:transcription elongation by RNA polymerase II"/>
    <property type="evidence" value="ECO:0007669"/>
    <property type="project" value="UniProtKB-UniRule"/>
</dbReference>
<keyword evidence="1" id="KW-0156">Chromatin regulator</keyword>
<keyword evidence="1" id="KW-0813">Transport</keyword>
<sequence length="108" mass="12510">MSADDEGSSSKTLNTLEEMESEFIRGGERQRLQEIMVKRLKESGWTSKIEIMCKDAIEKKGLEHMNLEDLIAEVRDPARKLVPDEVKKELMQHIQEFVYNNTDLSPDK</sequence>
<accession>A0A915EED0</accession>
<dbReference type="Proteomes" id="UP000887574">
    <property type="component" value="Unplaced"/>
</dbReference>
<comment type="function">
    <text evidence="1">Involved in mRNA export coupled transcription activation by association with both the TREX-2 and the SAGA complexes. The transcription regulatory histone acetylation (HAT) complex SAGA is a multiprotein complex that activates transcription by remodeling chromatin and mediating histone acetylation and deubiquitination. Within the SAGA complex, participates to a subcomplex that specifically deubiquitinates histones. The SAGA complex is recruited to specific gene promoters by activators, where it is required for transcription. The TREX-2 complex functions in docking export-competent ribonucleoprotein particles (mRNPs) to the nuclear entrance of the nuclear pore complex (nuclear basket). TREX-2 participates in mRNA export and accurate chromatin positioning in the nucleus by tethering genes to the nuclear periphery.</text>
</comment>
<dbReference type="PANTHER" id="PTHR12514">
    <property type="entry name" value="ENHANCER OF YELLOW 2 TRANSCRIPTION FACTOR"/>
    <property type="match status" value="1"/>
</dbReference>
<evidence type="ECO:0000313" key="2">
    <source>
        <dbReference type="Proteomes" id="UP000887574"/>
    </source>
</evidence>
<dbReference type="AlphaFoldDB" id="A0A915EED0"/>
<name>A0A915EED0_9BILA</name>
<proteinExistence type="inferred from homology"/>
<keyword evidence="1" id="KW-0653">Protein transport</keyword>
<protein>
    <recommendedName>
        <fullName evidence="1">Transcription and mRNA export factor ENY2</fullName>
    </recommendedName>
    <alternativeName>
        <fullName evidence="1">Enhancer of yellow 2 transcription factor homolog</fullName>
    </alternativeName>
</protein>
<keyword evidence="2" id="KW-1185">Reference proteome</keyword>
<dbReference type="GO" id="GO:0006406">
    <property type="term" value="P:mRNA export from nucleus"/>
    <property type="evidence" value="ECO:0007669"/>
    <property type="project" value="UniProtKB-UniRule"/>
</dbReference>
<dbReference type="GO" id="GO:0003713">
    <property type="term" value="F:transcription coactivator activity"/>
    <property type="evidence" value="ECO:0007669"/>
    <property type="project" value="UniProtKB-UniRule"/>
</dbReference>
<dbReference type="GO" id="GO:0000124">
    <property type="term" value="C:SAGA complex"/>
    <property type="evidence" value="ECO:0007669"/>
    <property type="project" value="UniProtKB-UniRule"/>
</dbReference>
<dbReference type="Pfam" id="PF10163">
    <property type="entry name" value="EnY2"/>
    <property type="match status" value="1"/>
</dbReference>
<comment type="subunit">
    <text evidence="1">Component of the nuclear pore complex (NPC)-associated TREX-2 complex (transcription and export complex 2). Component of the SAGA transcription coactivator-HAT complex. Within the SAGA complex, participates to a subcomplex of SAGA called the DUB module (deubiquitination module).</text>
</comment>
<evidence type="ECO:0000256" key="1">
    <source>
        <dbReference type="HAMAP-Rule" id="MF_03046"/>
    </source>
</evidence>
<organism evidence="2 3">
    <name type="scientific">Ditylenchus dipsaci</name>
    <dbReference type="NCBI Taxonomy" id="166011"/>
    <lineage>
        <taxon>Eukaryota</taxon>
        <taxon>Metazoa</taxon>
        <taxon>Ecdysozoa</taxon>
        <taxon>Nematoda</taxon>
        <taxon>Chromadorea</taxon>
        <taxon>Rhabditida</taxon>
        <taxon>Tylenchina</taxon>
        <taxon>Tylenchomorpha</taxon>
        <taxon>Sphaerularioidea</taxon>
        <taxon>Anguinidae</taxon>
        <taxon>Anguininae</taxon>
        <taxon>Ditylenchus</taxon>
    </lineage>
</organism>
<evidence type="ECO:0000313" key="3">
    <source>
        <dbReference type="WBParaSite" id="jg5776"/>
    </source>
</evidence>
<keyword evidence="1" id="KW-0804">Transcription</keyword>